<dbReference type="AlphaFoldDB" id="A0A090IDX4"/>
<dbReference type="PANTHER" id="PTHR43798:SF5">
    <property type="entry name" value="MONOACYLGLYCEROL LIPASE ABHD6"/>
    <property type="match status" value="1"/>
</dbReference>
<dbReference type="InterPro" id="IPR000073">
    <property type="entry name" value="AB_hydrolase_1"/>
</dbReference>
<dbReference type="GO" id="GO:0047372">
    <property type="term" value="F:monoacylglycerol lipase activity"/>
    <property type="evidence" value="ECO:0007669"/>
    <property type="project" value="TreeGrafter"/>
</dbReference>
<keyword evidence="1" id="KW-0378">Hydrolase</keyword>
<dbReference type="Gene3D" id="3.40.50.1820">
    <property type="entry name" value="alpha/beta hydrolase"/>
    <property type="match status" value="1"/>
</dbReference>
<dbReference type="InterPro" id="IPR050266">
    <property type="entry name" value="AB_hydrolase_sf"/>
</dbReference>
<evidence type="ECO:0000313" key="1">
    <source>
        <dbReference type="EMBL" id="SGZ12639.1"/>
    </source>
</evidence>
<dbReference type="KEGG" id="mvs:MVIS_2288"/>
<dbReference type="GO" id="GO:0046464">
    <property type="term" value="P:acylglycerol catabolic process"/>
    <property type="evidence" value="ECO:0007669"/>
    <property type="project" value="TreeGrafter"/>
</dbReference>
<dbReference type="PANTHER" id="PTHR43798">
    <property type="entry name" value="MONOACYLGLYCEROL LIPASE"/>
    <property type="match status" value="1"/>
</dbReference>
<dbReference type="RefSeq" id="WP_045110482.1">
    <property type="nucleotide sequence ID" value="NZ_FPLD01000102.1"/>
</dbReference>
<evidence type="ECO:0000313" key="2">
    <source>
        <dbReference type="Proteomes" id="UP000183794"/>
    </source>
</evidence>
<organism evidence="1 2">
    <name type="scientific">Moritella viscosa</name>
    <dbReference type="NCBI Taxonomy" id="80854"/>
    <lineage>
        <taxon>Bacteria</taxon>
        <taxon>Pseudomonadati</taxon>
        <taxon>Pseudomonadota</taxon>
        <taxon>Gammaproteobacteria</taxon>
        <taxon>Alteromonadales</taxon>
        <taxon>Moritellaceae</taxon>
        <taxon>Moritella</taxon>
    </lineage>
</organism>
<dbReference type="GO" id="GO:0016020">
    <property type="term" value="C:membrane"/>
    <property type="evidence" value="ECO:0007669"/>
    <property type="project" value="TreeGrafter"/>
</dbReference>
<protein>
    <submittedName>
        <fullName evidence="1">Triacylglycerol acyl hydrolase</fullName>
    </submittedName>
</protein>
<dbReference type="EMBL" id="FPLD01000102">
    <property type="protein sequence ID" value="SGZ12639.1"/>
    <property type="molecule type" value="Genomic_DNA"/>
</dbReference>
<dbReference type="PATRIC" id="fig|80854.5.peg.2439"/>
<reference evidence="1 2" key="1">
    <citation type="submission" date="2016-11" db="EMBL/GenBank/DDBJ databases">
        <authorList>
            <person name="Jaros S."/>
            <person name="Januszkiewicz K."/>
            <person name="Wedrychowicz H."/>
        </authorList>
    </citation>
    <scope>NUCLEOTIDE SEQUENCE [LARGE SCALE GENOMIC DNA]</scope>
    <source>
        <strain evidence="1">NVI 5450</strain>
    </source>
</reference>
<dbReference type="HOGENOM" id="CLU_020336_13_9_6"/>
<accession>A0A090IDX4</accession>
<dbReference type="InterPro" id="IPR029058">
    <property type="entry name" value="AB_hydrolase_fold"/>
</dbReference>
<name>A0A090IDX4_9GAMM</name>
<dbReference type="STRING" id="80854.MVIS_2288"/>
<dbReference type="PRINTS" id="PR00111">
    <property type="entry name" value="ABHYDROLASE"/>
</dbReference>
<dbReference type="Proteomes" id="UP000183794">
    <property type="component" value="Unassembled WGS sequence"/>
</dbReference>
<dbReference type="SUPFAM" id="SSF53474">
    <property type="entry name" value="alpha/beta-Hydrolases"/>
    <property type="match status" value="1"/>
</dbReference>
<dbReference type="Pfam" id="PF00561">
    <property type="entry name" value="Abhydrolase_1"/>
    <property type="match status" value="1"/>
</dbReference>
<sequence length="315" mass="35003">MKKTLTISFSVLILLLIFIYIITPTSTLFRYMISSERSFAGLELERITVDELEIEYLRGGSGPPLVLLHGFGADKDNWNRISGYLVEHFDVIAIDLPGFGNSTRDIELDYDVFSQVARFKQITDALNLVEFNLAGSSMGGYIAGNFAAQYPRKVENLWLISPFGVVNSETSEMFAATQKGQNPVVLPRTEADFLELFDFLFVKPPFIPSPVIQHLALKAKERVKLNTKIFDQIHRMNNGEPQPDSPLDSVLKSYNGSVLISWGEKDRVLHVSGASALKQIIPHAKIEIIKNVGHLPMVEAPSAIAESFLSFAGVS</sequence>
<proteinExistence type="predicted"/>
<gene>
    <name evidence="1" type="ORF">NVI5450_3864</name>
</gene>